<evidence type="ECO:0000256" key="7">
    <source>
        <dbReference type="ARBA" id="ARBA00023237"/>
    </source>
</evidence>
<evidence type="ECO:0000256" key="1">
    <source>
        <dbReference type="ARBA" id="ARBA00004571"/>
    </source>
</evidence>
<keyword evidence="4" id="KW-0812">Transmembrane</keyword>
<evidence type="ECO:0000256" key="3">
    <source>
        <dbReference type="ARBA" id="ARBA00022452"/>
    </source>
</evidence>
<keyword evidence="7" id="KW-0998">Cell outer membrane</keyword>
<proteinExistence type="inferred from homology"/>
<dbReference type="PANTHER" id="PTHR35093">
    <property type="entry name" value="OUTER MEMBRANE PROTEIN NMB0088-RELATED"/>
    <property type="match status" value="1"/>
</dbReference>
<feature type="signal peptide" evidence="8">
    <location>
        <begin position="1"/>
        <end position="21"/>
    </location>
</feature>
<dbReference type="SUPFAM" id="SSF56935">
    <property type="entry name" value="Porins"/>
    <property type="match status" value="1"/>
</dbReference>
<dbReference type="AlphaFoldDB" id="A0AA48GWP1"/>
<dbReference type="Pfam" id="PF03349">
    <property type="entry name" value="Toluene_X"/>
    <property type="match status" value="1"/>
</dbReference>
<comment type="subcellular location">
    <subcellularLocation>
        <location evidence="1">Cell outer membrane</location>
        <topology evidence="1">Multi-pass membrane protein</topology>
    </subcellularLocation>
</comment>
<keyword evidence="5 8" id="KW-0732">Signal</keyword>
<name>A0AA48GWP1_9BACT</name>
<dbReference type="InterPro" id="IPR005017">
    <property type="entry name" value="OMPP1/FadL/TodX"/>
</dbReference>
<feature type="chain" id="PRO_5041406820" evidence="8">
    <location>
        <begin position="22"/>
        <end position="443"/>
    </location>
</feature>
<evidence type="ECO:0000256" key="2">
    <source>
        <dbReference type="ARBA" id="ARBA00008163"/>
    </source>
</evidence>
<dbReference type="KEGG" id="msil:METEAL_08870"/>
<keyword evidence="10" id="KW-1185">Reference proteome</keyword>
<dbReference type="GO" id="GO:0015483">
    <property type="term" value="F:long-chain fatty acid transporting porin activity"/>
    <property type="evidence" value="ECO:0007669"/>
    <property type="project" value="TreeGrafter"/>
</dbReference>
<sequence>MTKRVLSSLTLFLAMASTASASGFMLREQSASGLGNAFAGASAGAPDISSLFWNPAVLPLFQGGEVSLSGSWIGIHMDLSGAAGSRSPVFQPSSRPISGPPDLPNATSQPILPGIYAHWAPNDKVHLGLSVNVPFGLVTNYPDDFIGRYHGLRTDLKTYDIAPSVAFRANDAWTFGVAFVARKADATLSNAVDFGAIGNALGVPGFTPGSADRVATLKGDCWAYGYKAGFTYQPSTDLRFGVGYQGKTTLKVKGNITYDTVPAPFNTTFVNGGGAADVNLPATASAGFTWQVTPTFSLQGEAAWTGWSDFKELRVKFASGQPDSAVDESWKDSWFVSVGTLCRISPEWAFRFGLAYDRSPVDNAHRTPRIPDADRKWVSAGVSWTVSKMTTVDFGATQIFGQQVPLGQVSGVSQSDPNFFRGGLTGSYKVGATIIALGAKFRF</sequence>
<evidence type="ECO:0000256" key="6">
    <source>
        <dbReference type="ARBA" id="ARBA00023136"/>
    </source>
</evidence>
<comment type="similarity">
    <text evidence="2">Belongs to the OmpP1/FadL family.</text>
</comment>
<keyword evidence="6" id="KW-0472">Membrane</keyword>
<reference evidence="10" key="1">
    <citation type="journal article" date="2023" name="Int. J. Syst. Evol. Microbiol.">
        <title>Mesoterricola silvestris gen. nov., sp. nov., Mesoterricola sediminis sp. nov., Geothrix oryzae sp. nov., Geothrix edaphica sp. nov., Geothrix rubra sp. nov., and Geothrix limicola sp. nov., six novel members of Acidobacteriota isolated from soils.</title>
        <authorList>
            <person name="Itoh H."/>
            <person name="Sugisawa Y."/>
            <person name="Mise K."/>
            <person name="Xu Z."/>
            <person name="Kuniyasu M."/>
            <person name="Ushijima N."/>
            <person name="Kawano K."/>
            <person name="Kobayashi E."/>
            <person name="Shiratori Y."/>
            <person name="Masuda Y."/>
            <person name="Senoo K."/>
        </authorList>
    </citation>
    <scope>NUCLEOTIDE SEQUENCE [LARGE SCALE GENOMIC DNA]</scope>
    <source>
        <strain evidence="10">W79</strain>
    </source>
</reference>
<dbReference type="EMBL" id="AP027080">
    <property type="protein sequence ID" value="BDU71713.1"/>
    <property type="molecule type" value="Genomic_DNA"/>
</dbReference>
<evidence type="ECO:0000313" key="10">
    <source>
        <dbReference type="Proteomes" id="UP001238179"/>
    </source>
</evidence>
<dbReference type="GO" id="GO:0009279">
    <property type="term" value="C:cell outer membrane"/>
    <property type="evidence" value="ECO:0007669"/>
    <property type="project" value="UniProtKB-SubCell"/>
</dbReference>
<protein>
    <submittedName>
        <fullName evidence="9">Membrane protein</fullName>
    </submittedName>
</protein>
<evidence type="ECO:0000313" key="9">
    <source>
        <dbReference type="EMBL" id="BDU71713.1"/>
    </source>
</evidence>
<dbReference type="Gene3D" id="2.40.160.60">
    <property type="entry name" value="Outer membrane protein transport protein (OMPP1/FadL/TodX)"/>
    <property type="match status" value="1"/>
</dbReference>
<evidence type="ECO:0000256" key="5">
    <source>
        <dbReference type="ARBA" id="ARBA00022729"/>
    </source>
</evidence>
<dbReference type="Proteomes" id="UP001238179">
    <property type="component" value="Chromosome"/>
</dbReference>
<dbReference type="PANTHER" id="PTHR35093:SF3">
    <property type="entry name" value="LONG-CHAIN FATTY ACID TRANSPORT PROTEIN"/>
    <property type="match status" value="1"/>
</dbReference>
<keyword evidence="3" id="KW-1134">Transmembrane beta strand</keyword>
<evidence type="ECO:0000256" key="4">
    <source>
        <dbReference type="ARBA" id="ARBA00022692"/>
    </source>
</evidence>
<dbReference type="RefSeq" id="WP_316414616.1">
    <property type="nucleotide sequence ID" value="NZ_AP027080.1"/>
</dbReference>
<evidence type="ECO:0000256" key="8">
    <source>
        <dbReference type="SAM" id="SignalP"/>
    </source>
</evidence>
<organism evidence="9 10">
    <name type="scientific">Mesoterricola silvestris</name>
    <dbReference type="NCBI Taxonomy" id="2927979"/>
    <lineage>
        <taxon>Bacteria</taxon>
        <taxon>Pseudomonadati</taxon>
        <taxon>Acidobacteriota</taxon>
        <taxon>Holophagae</taxon>
        <taxon>Holophagales</taxon>
        <taxon>Holophagaceae</taxon>
        <taxon>Mesoterricola</taxon>
    </lineage>
</organism>
<gene>
    <name evidence="9" type="primary">ompP1_1</name>
    <name evidence="9" type="ORF">METEAL_08870</name>
</gene>
<accession>A0AA48GWP1</accession>